<feature type="region of interest" description="Disordered" evidence="1">
    <location>
        <begin position="165"/>
        <end position="188"/>
    </location>
</feature>
<sequence>MAGRKDLALASTNWLQRQAEPSEAVQASAMPPRPSRIVLSGVMCPGSGPKGVQTTQIGLGLLQQQRKQALLLVVNKGGCICNRFCGCPILVVVSMLSGSRILGRARKRCGNVRAFAAFAVQYWTCDAQAYLGYSDGRIAERTRARRCPCWALGFMLRALQTDRYGQGGQPRKVISRAKDDTMSRSQAY</sequence>
<evidence type="ECO:0000256" key="1">
    <source>
        <dbReference type="SAM" id="MobiDB-lite"/>
    </source>
</evidence>
<dbReference type="Proteomes" id="UP000756346">
    <property type="component" value="Unassembled WGS sequence"/>
</dbReference>
<protein>
    <submittedName>
        <fullName evidence="2">Uncharacterized protein</fullName>
    </submittedName>
</protein>
<name>A0A9P8XVP3_9PEZI</name>
<evidence type="ECO:0000313" key="2">
    <source>
        <dbReference type="EMBL" id="KAH7021033.1"/>
    </source>
</evidence>
<organism evidence="2 3">
    <name type="scientific">Microdochium trichocladiopsis</name>
    <dbReference type="NCBI Taxonomy" id="1682393"/>
    <lineage>
        <taxon>Eukaryota</taxon>
        <taxon>Fungi</taxon>
        <taxon>Dikarya</taxon>
        <taxon>Ascomycota</taxon>
        <taxon>Pezizomycotina</taxon>
        <taxon>Sordariomycetes</taxon>
        <taxon>Xylariomycetidae</taxon>
        <taxon>Xylariales</taxon>
        <taxon>Microdochiaceae</taxon>
        <taxon>Microdochium</taxon>
    </lineage>
</organism>
<reference evidence="2" key="1">
    <citation type="journal article" date="2021" name="Nat. Commun.">
        <title>Genetic determinants of endophytism in the Arabidopsis root mycobiome.</title>
        <authorList>
            <person name="Mesny F."/>
            <person name="Miyauchi S."/>
            <person name="Thiergart T."/>
            <person name="Pickel B."/>
            <person name="Atanasova L."/>
            <person name="Karlsson M."/>
            <person name="Huettel B."/>
            <person name="Barry K.W."/>
            <person name="Haridas S."/>
            <person name="Chen C."/>
            <person name="Bauer D."/>
            <person name="Andreopoulos W."/>
            <person name="Pangilinan J."/>
            <person name="LaButti K."/>
            <person name="Riley R."/>
            <person name="Lipzen A."/>
            <person name="Clum A."/>
            <person name="Drula E."/>
            <person name="Henrissat B."/>
            <person name="Kohler A."/>
            <person name="Grigoriev I.V."/>
            <person name="Martin F.M."/>
            <person name="Hacquard S."/>
        </authorList>
    </citation>
    <scope>NUCLEOTIDE SEQUENCE</scope>
    <source>
        <strain evidence="2">MPI-CAGE-CH-0230</strain>
    </source>
</reference>
<dbReference type="EMBL" id="JAGTJQ010000010">
    <property type="protein sequence ID" value="KAH7021033.1"/>
    <property type="molecule type" value="Genomic_DNA"/>
</dbReference>
<gene>
    <name evidence="2" type="ORF">B0I36DRAFT_353751</name>
</gene>
<proteinExistence type="predicted"/>
<accession>A0A9P8XVP3</accession>
<dbReference type="GeneID" id="70186787"/>
<dbReference type="RefSeq" id="XP_046007234.1">
    <property type="nucleotide sequence ID" value="XM_046157241.1"/>
</dbReference>
<evidence type="ECO:0000313" key="3">
    <source>
        <dbReference type="Proteomes" id="UP000756346"/>
    </source>
</evidence>
<dbReference type="AlphaFoldDB" id="A0A9P8XVP3"/>
<keyword evidence="3" id="KW-1185">Reference proteome</keyword>
<comment type="caution">
    <text evidence="2">The sequence shown here is derived from an EMBL/GenBank/DDBJ whole genome shotgun (WGS) entry which is preliminary data.</text>
</comment>